<dbReference type="NCBIfam" id="TIGR00133">
    <property type="entry name" value="gatB"/>
    <property type="match status" value="1"/>
</dbReference>
<dbReference type="AlphaFoldDB" id="A0A3B7MUW6"/>
<dbReference type="Pfam" id="PF02934">
    <property type="entry name" value="GatB_N"/>
    <property type="match status" value="1"/>
</dbReference>
<evidence type="ECO:0000256" key="1">
    <source>
        <dbReference type="ARBA" id="ARBA00005306"/>
    </source>
</evidence>
<dbReference type="InterPro" id="IPR003789">
    <property type="entry name" value="Asn/Gln_tRNA_amidoTrase-B-like"/>
</dbReference>
<dbReference type="Gene3D" id="1.10.10.410">
    <property type="match status" value="1"/>
</dbReference>
<dbReference type="PANTHER" id="PTHR11659">
    <property type="entry name" value="GLUTAMYL-TRNA GLN AMIDOTRANSFERASE SUBUNIT B MITOCHONDRIAL AND PROKARYOTIC PET112-RELATED"/>
    <property type="match status" value="1"/>
</dbReference>
<dbReference type="InterPro" id="IPR017958">
    <property type="entry name" value="Gln-tRNA_amidoTrfase_suB_CS"/>
</dbReference>
<evidence type="ECO:0000256" key="7">
    <source>
        <dbReference type="ARBA" id="ARBA00022917"/>
    </source>
</evidence>
<comment type="catalytic activity">
    <reaction evidence="10 11">
        <text>L-glutamyl-tRNA(Gln) + L-glutamine + ATP + H2O = L-glutaminyl-tRNA(Gln) + L-glutamate + ADP + phosphate + H(+)</text>
        <dbReference type="Rhea" id="RHEA:17521"/>
        <dbReference type="Rhea" id="RHEA-COMP:9681"/>
        <dbReference type="Rhea" id="RHEA-COMP:9684"/>
        <dbReference type="ChEBI" id="CHEBI:15377"/>
        <dbReference type="ChEBI" id="CHEBI:15378"/>
        <dbReference type="ChEBI" id="CHEBI:29985"/>
        <dbReference type="ChEBI" id="CHEBI:30616"/>
        <dbReference type="ChEBI" id="CHEBI:43474"/>
        <dbReference type="ChEBI" id="CHEBI:58359"/>
        <dbReference type="ChEBI" id="CHEBI:78520"/>
        <dbReference type="ChEBI" id="CHEBI:78521"/>
        <dbReference type="ChEBI" id="CHEBI:456216"/>
    </reaction>
</comment>
<dbReference type="FunFam" id="1.10.10.410:FF:000001">
    <property type="entry name" value="Aspartyl/glutamyl-tRNA(Asn/Gln) amidotransferase subunit B"/>
    <property type="match status" value="1"/>
</dbReference>
<dbReference type="EC" id="6.3.5.-" evidence="11"/>
<dbReference type="SMART" id="SM00845">
    <property type="entry name" value="GatB_Yqey"/>
    <property type="match status" value="1"/>
</dbReference>
<keyword evidence="7 11" id="KW-0648">Protein biosynthesis</keyword>
<proteinExistence type="inferred from homology"/>
<sequence length="484" mass="53673">MADLIDTTYEIVVGLEVHAQLLTESKLFCGDSAAFGGEPNTHISPITLGHPGTLPRLNKKAVEYAIRMGLACHSEISRNNYFARKNYFYPDLPKGYQLTQHTTPVCIGGYVNIRTTGGEKSIRLNRIHMEEDAGKSIHDADPNSTCVDYNRAGVPLVEIVTEPDIRSGDEAYAYLTELRKLLRYLAICDGNMEEGSMRCDANISVRKKGDAKLGTKVEVKNLNSIRNVKKAIEIEAQRLIGLLENGEPIIQQTRSFDAGNGTTFALRTKEDANDYRYFADPDLTPFKVTDGMLTAIRQDIPALPEERIARYTRELQLPDYDARVICDEKETADYFESVIEHTSNYKAVANWMLGPIKSWLNDNNESISSFPIGAPTLAALIGLVDGNQLNFSTASTRVLPALLKAPDKAPLEVAKELNLLQDSDEGNVAAWIEEVMKKMPDKVAEYQKGKKGLMGLFVGEVKKISKGKADPKLTNDILLKKLQS</sequence>
<keyword evidence="14" id="KW-1185">Reference proteome</keyword>
<dbReference type="InterPro" id="IPR018027">
    <property type="entry name" value="Asn/Gln_amidotransferase"/>
</dbReference>
<evidence type="ECO:0000259" key="12">
    <source>
        <dbReference type="SMART" id="SM00845"/>
    </source>
</evidence>
<dbReference type="RefSeq" id="WP_119053059.1">
    <property type="nucleotide sequence ID" value="NZ_CP032157.1"/>
</dbReference>
<dbReference type="SUPFAM" id="SSF55931">
    <property type="entry name" value="Glutamine synthetase/guanido kinase"/>
    <property type="match status" value="1"/>
</dbReference>
<gene>
    <name evidence="11 13" type="primary">gatB</name>
    <name evidence="13" type="ORF">D3H65_25780</name>
</gene>
<dbReference type="GO" id="GO:0016740">
    <property type="term" value="F:transferase activity"/>
    <property type="evidence" value="ECO:0007669"/>
    <property type="project" value="UniProtKB-KW"/>
</dbReference>
<keyword evidence="13" id="KW-0808">Transferase</keyword>
<dbReference type="HAMAP" id="MF_00121">
    <property type="entry name" value="GatB"/>
    <property type="match status" value="1"/>
</dbReference>
<evidence type="ECO:0000256" key="11">
    <source>
        <dbReference type="HAMAP-Rule" id="MF_00121"/>
    </source>
</evidence>
<reference evidence="13 14" key="1">
    <citation type="submission" date="2018-09" db="EMBL/GenBank/DDBJ databases">
        <title>Genome sequencing of strain 6GH32-13.</title>
        <authorList>
            <person name="Weon H.-Y."/>
            <person name="Heo J."/>
            <person name="Kwon S.-W."/>
        </authorList>
    </citation>
    <scope>NUCLEOTIDE SEQUENCE [LARGE SCALE GENOMIC DNA]</scope>
    <source>
        <strain evidence="13 14">5GH32-13</strain>
    </source>
</reference>
<dbReference type="InterPro" id="IPR004413">
    <property type="entry name" value="GatB"/>
</dbReference>
<dbReference type="SUPFAM" id="SSF89095">
    <property type="entry name" value="GatB/YqeY motif"/>
    <property type="match status" value="1"/>
</dbReference>
<dbReference type="OrthoDB" id="9804078at2"/>
<name>A0A3B7MUW6_9BACT</name>
<evidence type="ECO:0000256" key="10">
    <source>
        <dbReference type="ARBA" id="ARBA00047913"/>
    </source>
</evidence>
<dbReference type="InterPro" id="IPR014746">
    <property type="entry name" value="Gln_synth/guanido_kin_cat_dom"/>
</dbReference>
<dbReference type="InterPro" id="IPR017959">
    <property type="entry name" value="Asn/Gln-tRNA_amidoTrfase_suB/E"/>
</dbReference>
<comment type="function">
    <text evidence="8 11">Allows the formation of correctly charged Asn-tRNA(Asn) or Gln-tRNA(Gln) through the transamidation of misacylated Asp-tRNA(Asn) or Glu-tRNA(Gln) in organisms which lack either or both of asparaginyl-tRNA or glutaminyl-tRNA synthetases. The reaction takes place in the presence of glutamine and ATP through an activated phospho-Asp-tRNA(Asn) or phospho-Glu-tRNA(Gln).</text>
</comment>
<evidence type="ECO:0000256" key="2">
    <source>
        <dbReference type="ARBA" id="ARBA00011123"/>
    </source>
</evidence>
<evidence type="ECO:0000256" key="3">
    <source>
        <dbReference type="ARBA" id="ARBA00016923"/>
    </source>
</evidence>
<dbReference type="GO" id="GO:0006412">
    <property type="term" value="P:translation"/>
    <property type="evidence" value="ECO:0007669"/>
    <property type="project" value="UniProtKB-UniRule"/>
</dbReference>
<dbReference type="KEGG" id="pseg:D3H65_25780"/>
<feature type="domain" description="Asn/Gln amidotransferase" evidence="12">
    <location>
        <begin position="333"/>
        <end position="482"/>
    </location>
</feature>
<evidence type="ECO:0000256" key="4">
    <source>
        <dbReference type="ARBA" id="ARBA00022598"/>
    </source>
</evidence>
<dbReference type="InterPro" id="IPR023168">
    <property type="entry name" value="GatB_Yqey_C_2"/>
</dbReference>
<evidence type="ECO:0000313" key="14">
    <source>
        <dbReference type="Proteomes" id="UP000263900"/>
    </source>
</evidence>
<comment type="similarity">
    <text evidence="1 11">Belongs to the GatB/GatE family. GatB subfamily.</text>
</comment>
<accession>A0A3B7MUW6</accession>
<comment type="catalytic activity">
    <reaction evidence="9 11">
        <text>L-aspartyl-tRNA(Asn) + L-glutamine + ATP + H2O = L-asparaginyl-tRNA(Asn) + L-glutamate + ADP + phosphate + 2 H(+)</text>
        <dbReference type="Rhea" id="RHEA:14513"/>
        <dbReference type="Rhea" id="RHEA-COMP:9674"/>
        <dbReference type="Rhea" id="RHEA-COMP:9677"/>
        <dbReference type="ChEBI" id="CHEBI:15377"/>
        <dbReference type="ChEBI" id="CHEBI:15378"/>
        <dbReference type="ChEBI" id="CHEBI:29985"/>
        <dbReference type="ChEBI" id="CHEBI:30616"/>
        <dbReference type="ChEBI" id="CHEBI:43474"/>
        <dbReference type="ChEBI" id="CHEBI:58359"/>
        <dbReference type="ChEBI" id="CHEBI:78515"/>
        <dbReference type="ChEBI" id="CHEBI:78516"/>
        <dbReference type="ChEBI" id="CHEBI:456216"/>
    </reaction>
</comment>
<dbReference type="GO" id="GO:0050566">
    <property type="term" value="F:asparaginyl-tRNA synthase (glutamine-hydrolyzing) activity"/>
    <property type="evidence" value="ECO:0007669"/>
    <property type="project" value="RHEA"/>
</dbReference>
<dbReference type="Proteomes" id="UP000263900">
    <property type="component" value="Chromosome"/>
</dbReference>
<keyword evidence="4 11" id="KW-0436">Ligase</keyword>
<dbReference type="EMBL" id="CP032157">
    <property type="protein sequence ID" value="AXY77183.1"/>
    <property type="molecule type" value="Genomic_DNA"/>
</dbReference>
<keyword evidence="6 11" id="KW-0067">ATP-binding</keyword>
<evidence type="ECO:0000256" key="6">
    <source>
        <dbReference type="ARBA" id="ARBA00022840"/>
    </source>
</evidence>
<dbReference type="GO" id="GO:0005524">
    <property type="term" value="F:ATP binding"/>
    <property type="evidence" value="ECO:0007669"/>
    <property type="project" value="UniProtKB-KW"/>
</dbReference>
<dbReference type="NCBIfam" id="NF004014">
    <property type="entry name" value="PRK05477.1-4"/>
    <property type="match status" value="1"/>
</dbReference>
<evidence type="ECO:0000256" key="8">
    <source>
        <dbReference type="ARBA" id="ARBA00024799"/>
    </source>
</evidence>
<dbReference type="InterPro" id="IPR006075">
    <property type="entry name" value="Asn/Gln-tRNA_Trfase_suB/E_cat"/>
</dbReference>
<dbReference type="GO" id="GO:0050567">
    <property type="term" value="F:glutaminyl-tRNA synthase (glutamine-hydrolyzing) activity"/>
    <property type="evidence" value="ECO:0007669"/>
    <property type="project" value="UniProtKB-UniRule"/>
</dbReference>
<protein>
    <recommendedName>
        <fullName evidence="3 11">Aspartyl/glutamyl-tRNA(Asn/Gln) amidotransferase subunit B</fullName>
        <shortName evidence="11">Asp/Glu-ADT subunit B</shortName>
        <ecNumber evidence="11">6.3.5.-</ecNumber>
    </recommendedName>
</protein>
<dbReference type="PROSITE" id="PS01234">
    <property type="entry name" value="GATB"/>
    <property type="match status" value="1"/>
</dbReference>
<dbReference type="InterPro" id="IPR042114">
    <property type="entry name" value="GatB_C_1"/>
</dbReference>
<keyword evidence="5 11" id="KW-0547">Nucleotide-binding</keyword>
<comment type="subunit">
    <text evidence="2 11">Heterotrimer of A, B and C subunits.</text>
</comment>
<evidence type="ECO:0000256" key="5">
    <source>
        <dbReference type="ARBA" id="ARBA00022741"/>
    </source>
</evidence>
<organism evidence="13 14">
    <name type="scientific">Paraflavitalea soli</name>
    <dbReference type="NCBI Taxonomy" id="2315862"/>
    <lineage>
        <taxon>Bacteria</taxon>
        <taxon>Pseudomonadati</taxon>
        <taxon>Bacteroidota</taxon>
        <taxon>Chitinophagia</taxon>
        <taxon>Chitinophagales</taxon>
        <taxon>Chitinophagaceae</taxon>
        <taxon>Paraflavitalea</taxon>
    </lineage>
</organism>
<evidence type="ECO:0000313" key="13">
    <source>
        <dbReference type="EMBL" id="AXY77183.1"/>
    </source>
</evidence>
<dbReference type="NCBIfam" id="NF004012">
    <property type="entry name" value="PRK05477.1-2"/>
    <property type="match status" value="1"/>
</dbReference>
<dbReference type="Pfam" id="PF02637">
    <property type="entry name" value="GatB_Yqey"/>
    <property type="match status" value="1"/>
</dbReference>
<evidence type="ECO:0000256" key="9">
    <source>
        <dbReference type="ARBA" id="ARBA00047380"/>
    </source>
</evidence>
<dbReference type="Gene3D" id="1.10.150.380">
    <property type="entry name" value="GatB domain, N-terminal subdomain"/>
    <property type="match status" value="1"/>
</dbReference>